<feature type="transmembrane region" description="Helical" evidence="1">
    <location>
        <begin position="47"/>
        <end position="64"/>
    </location>
</feature>
<dbReference type="KEGG" id="tcb:TCARB_1228"/>
<keyword evidence="1" id="KW-0812">Transmembrane</keyword>
<dbReference type="AlphaFoldDB" id="A0A3G1A5Z7"/>
<dbReference type="GeneID" id="25406636"/>
<keyword evidence="1" id="KW-1133">Transmembrane helix</keyword>
<dbReference type="Proteomes" id="UP000266720">
    <property type="component" value="Chromosome"/>
</dbReference>
<dbReference type="EMBL" id="CP007493">
    <property type="protein sequence ID" value="AJB42276.1"/>
    <property type="molecule type" value="Genomic_DNA"/>
</dbReference>
<dbReference type="RefSeq" id="WP_187148135.1">
    <property type="nucleotide sequence ID" value="NZ_CP007493.1"/>
</dbReference>
<reference evidence="3" key="1">
    <citation type="book" date="2010" name="EXTREMOPHILES" publisher="0:0-0">
        <title>Complete genome sequences of ten hyperthermophilic archaea reveal their metabolic capabilities and possible ecological roles.</title>
        <editorList>
            <person name="?"/>
        </editorList>
        <authorList>
            <person name="Ravin N.V."/>
            <person name="Mardanov A.V."/>
            <person name="Bonch-Osmolovskaya E.A."/>
            <person name="Skryabin K.G."/>
        </authorList>
    </citation>
    <scope>NUCLEOTIDE SEQUENCE [LARGE SCALE GENOMIC DNA]</scope>
    <source>
        <strain evidence="3">1505</strain>
    </source>
</reference>
<feature type="transmembrane region" description="Helical" evidence="1">
    <location>
        <begin position="127"/>
        <end position="146"/>
    </location>
</feature>
<organism evidence="2 3">
    <name type="scientific">Thermofilum adornatum 1505</name>
    <dbReference type="NCBI Taxonomy" id="697581"/>
    <lineage>
        <taxon>Archaea</taxon>
        <taxon>Thermoproteota</taxon>
        <taxon>Thermoprotei</taxon>
        <taxon>Thermofilales</taxon>
        <taxon>Thermofilaceae</taxon>
        <taxon>Thermofilum</taxon>
    </lineage>
</organism>
<gene>
    <name evidence="2" type="ORF">TCARB_1228</name>
</gene>
<dbReference type="STRING" id="697581.TCARB_1228"/>
<accession>A0A3G1A5Z7</accession>
<keyword evidence="1" id="KW-0472">Membrane</keyword>
<protein>
    <submittedName>
        <fullName evidence="2">Uncharacterized protein</fullName>
    </submittedName>
</protein>
<evidence type="ECO:0000256" key="1">
    <source>
        <dbReference type="SAM" id="Phobius"/>
    </source>
</evidence>
<evidence type="ECO:0000313" key="3">
    <source>
        <dbReference type="Proteomes" id="UP000266720"/>
    </source>
</evidence>
<sequence>MSVREIVTNRKSYLYIYAYGLTHNMSELRQYVLRHETPPVLMLAARVYLYALVVLALVSAYLILKAKAKTAAKILITIGAIYLLYTLAFLPVLYEGTTTAPEKIPMQGELWIYLYEYSLHVTTHFDIGYYLSLISSVLLIITGIITKKVTKNDGKKRTNI</sequence>
<feature type="transmembrane region" description="Helical" evidence="1">
    <location>
        <begin position="71"/>
        <end position="94"/>
    </location>
</feature>
<proteinExistence type="predicted"/>
<name>A0A3G1A5Z7_9CREN</name>
<evidence type="ECO:0000313" key="2">
    <source>
        <dbReference type="EMBL" id="AJB42276.1"/>
    </source>
</evidence>